<dbReference type="InterPro" id="IPR013785">
    <property type="entry name" value="Aldolase_TIM"/>
</dbReference>
<evidence type="ECO:0000256" key="5">
    <source>
        <dbReference type="ARBA" id="ARBA00023014"/>
    </source>
</evidence>
<comment type="cofactor">
    <cofactor evidence="1">
        <name>[4Fe-4S] cluster</name>
        <dbReference type="ChEBI" id="CHEBI:49883"/>
    </cofactor>
</comment>
<dbReference type="CDD" id="cd01335">
    <property type="entry name" value="Radical_SAM"/>
    <property type="match status" value="1"/>
</dbReference>
<dbReference type="SUPFAM" id="SSF102114">
    <property type="entry name" value="Radical SAM enzymes"/>
    <property type="match status" value="1"/>
</dbReference>
<evidence type="ECO:0000256" key="1">
    <source>
        <dbReference type="ARBA" id="ARBA00001966"/>
    </source>
</evidence>
<dbReference type="Gene3D" id="3.20.20.70">
    <property type="entry name" value="Aldolase class I"/>
    <property type="match status" value="1"/>
</dbReference>
<dbReference type="Proteomes" id="UP000274511">
    <property type="component" value="Unassembled WGS sequence"/>
</dbReference>
<keyword evidence="3" id="KW-0479">Metal-binding</keyword>
<sequence>MCNLKTIYCYDESGSPRNNELSTGNMLSLIRKISKAGATDVILMGGEPFKRNDIFVFIDEIVRNNLRFSILSHGLSSTTETIELLKKYHVVIHVHQP</sequence>
<dbReference type="GO" id="GO:0051536">
    <property type="term" value="F:iron-sulfur cluster binding"/>
    <property type="evidence" value="ECO:0007669"/>
    <property type="project" value="UniProtKB-KW"/>
</dbReference>
<evidence type="ECO:0000259" key="6">
    <source>
        <dbReference type="PROSITE" id="PS51918"/>
    </source>
</evidence>
<dbReference type="PANTHER" id="PTHR11228:SF7">
    <property type="entry name" value="PQQA PEPTIDE CYCLASE"/>
    <property type="match status" value="1"/>
</dbReference>
<dbReference type="GeneID" id="97008278"/>
<evidence type="ECO:0000256" key="4">
    <source>
        <dbReference type="ARBA" id="ARBA00023004"/>
    </source>
</evidence>
<dbReference type="OrthoDB" id="9792276at2"/>
<proteinExistence type="predicted"/>
<reference evidence="7 8" key="1">
    <citation type="submission" date="2018-10" db="EMBL/GenBank/DDBJ databases">
        <title>New species genome.</title>
        <authorList>
            <person name="Li Y."/>
        </authorList>
    </citation>
    <scope>NUCLEOTIDE SEQUENCE [LARGE SCALE GENOMIC DNA]</scope>
    <source>
        <strain evidence="7 8">L6_4B</strain>
    </source>
</reference>
<dbReference type="PROSITE" id="PS51918">
    <property type="entry name" value="RADICAL_SAM"/>
    <property type="match status" value="1"/>
</dbReference>
<keyword evidence="2" id="KW-0949">S-adenosyl-L-methionine</keyword>
<dbReference type="InterPro" id="IPR058240">
    <property type="entry name" value="rSAM_sf"/>
</dbReference>
<name>A0A3N0U9L3_9GAMM</name>
<dbReference type="InterPro" id="IPR050377">
    <property type="entry name" value="Radical_SAM_PqqE_MftC-like"/>
</dbReference>
<feature type="domain" description="Radical SAM core" evidence="6">
    <location>
        <begin position="1"/>
        <end position="97"/>
    </location>
</feature>
<organism evidence="7 8">
    <name type="scientific">Lonsdalea populi</name>
    <dbReference type="NCBI Taxonomy" id="1172565"/>
    <lineage>
        <taxon>Bacteria</taxon>
        <taxon>Pseudomonadati</taxon>
        <taxon>Pseudomonadota</taxon>
        <taxon>Gammaproteobacteria</taxon>
        <taxon>Enterobacterales</taxon>
        <taxon>Pectobacteriaceae</taxon>
        <taxon>Lonsdalea</taxon>
    </lineage>
</organism>
<dbReference type="EMBL" id="RJUJ01000016">
    <property type="protein sequence ID" value="ROH77257.1"/>
    <property type="molecule type" value="Genomic_DNA"/>
</dbReference>
<dbReference type="PANTHER" id="PTHR11228">
    <property type="entry name" value="RADICAL SAM DOMAIN PROTEIN"/>
    <property type="match status" value="1"/>
</dbReference>
<evidence type="ECO:0000313" key="7">
    <source>
        <dbReference type="EMBL" id="ROH77257.1"/>
    </source>
</evidence>
<comment type="caution">
    <text evidence="7">The sequence shown here is derived from an EMBL/GenBank/DDBJ whole genome shotgun (WGS) entry which is preliminary data.</text>
</comment>
<protein>
    <submittedName>
        <fullName evidence="7">Radical SAM protein</fullName>
    </submittedName>
</protein>
<dbReference type="GO" id="GO:0046872">
    <property type="term" value="F:metal ion binding"/>
    <property type="evidence" value="ECO:0007669"/>
    <property type="project" value="UniProtKB-KW"/>
</dbReference>
<dbReference type="AlphaFoldDB" id="A0A3N0U9L3"/>
<keyword evidence="4" id="KW-0408">Iron</keyword>
<dbReference type="GO" id="GO:0003824">
    <property type="term" value="F:catalytic activity"/>
    <property type="evidence" value="ECO:0007669"/>
    <property type="project" value="InterPro"/>
</dbReference>
<evidence type="ECO:0000256" key="2">
    <source>
        <dbReference type="ARBA" id="ARBA00022691"/>
    </source>
</evidence>
<evidence type="ECO:0000256" key="3">
    <source>
        <dbReference type="ARBA" id="ARBA00022723"/>
    </source>
</evidence>
<dbReference type="RefSeq" id="WP_085687937.1">
    <property type="nucleotide sequence ID" value="NZ_CP065534.1"/>
</dbReference>
<keyword evidence="5" id="KW-0411">Iron-sulfur</keyword>
<evidence type="ECO:0000313" key="8">
    <source>
        <dbReference type="Proteomes" id="UP000274511"/>
    </source>
</evidence>
<dbReference type="InterPro" id="IPR007197">
    <property type="entry name" value="rSAM"/>
</dbReference>
<dbReference type="Pfam" id="PF04055">
    <property type="entry name" value="Radical_SAM"/>
    <property type="match status" value="1"/>
</dbReference>
<accession>A0A3N0U9L3</accession>
<gene>
    <name evidence="7" type="ORF">EC392_14340</name>
</gene>